<dbReference type="SUPFAM" id="SSF100895">
    <property type="entry name" value="Kazal-type serine protease inhibitors"/>
    <property type="match status" value="1"/>
</dbReference>
<dbReference type="SMART" id="SM00280">
    <property type="entry name" value="KAZAL"/>
    <property type="match status" value="1"/>
</dbReference>
<dbReference type="AlphaFoldDB" id="A0A8B9GV68"/>
<proteinExistence type="predicted"/>
<dbReference type="CDD" id="cd00104">
    <property type="entry name" value="KAZAL_FS"/>
    <property type="match status" value="1"/>
</dbReference>
<sequence>AKLSFSYLLLHISNFTSHFNYRHLCYYLRPDCVKYRDLKCTREFDPVCGDDGITYSTECHVKVMHQGPC</sequence>
<name>A0A8B9GV68_ASTMX</name>
<feature type="domain" description="Kazal-like" evidence="1">
    <location>
        <begin position="26"/>
        <end position="69"/>
    </location>
</feature>
<dbReference type="Gene3D" id="3.30.60.30">
    <property type="match status" value="1"/>
</dbReference>
<dbReference type="OrthoDB" id="126772at2759"/>
<accession>A0A8B9GV68</accession>
<protein>
    <recommendedName>
        <fullName evidence="1">Kazal-like domain-containing protein</fullName>
    </recommendedName>
</protein>
<evidence type="ECO:0000313" key="2">
    <source>
        <dbReference type="Ensembl" id="ENSAMXP00005003403.1"/>
    </source>
</evidence>
<organism evidence="2 3">
    <name type="scientific">Astyanax mexicanus</name>
    <name type="common">Blind cave fish</name>
    <name type="synonym">Astyanax fasciatus mexicanus</name>
    <dbReference type="NCBI Taxonomy" id="7994"/>
    <lineage>
        <taxon>Eukaryota</taxon>
        <taxon>Metazoa</taxon>
        <taxon>Chordata</taxon>
        <taxon>Craniata</taxon>
        <taxon>Vertebrata</taxon>
        <taxon>Euteleostomi</taxon>
        <taxon>Actinopterygii</taxon>
        <taxon>Neopterygii</taxon>
        <taxon>Teleostei</taxon>
        <taxon>Ostariophysi</taxon>
        <taxon>Characiformes</taxon>
        <taxon>Characoidei</taxon>
        <taxon>Acestrorhamphidae</taxon>
        <taxon>Acestrorhamphinae</taxon>
        <taxon>Astyanax</taxon>
    </lineage>
</organism>
<dbReference type="Proteomes" id="UP000694621">
    <property type="component" value="Unplaced"/>
</dbReference>
<dbReference type="InterPro" id="IPR002350">
    <property type="entry name" value="Kazal_dom"/>
</dbReference>
<evidence type="ECO:0000313" key="3">
    <source>
        <dbReference type="Proteomes" id="UP000694621"/>
    </source>
</evidence>
<evidence type="ECO:0000259" key="1">
    <source>
        <dbReference type="PROSITE" id="PS51465"/>
    </source>
</evidence>
<dbReference type="InterPro" id="IPR036058">
    <property type="entry name" value="Kazal_dom_sf"/>
</dbReference>
<dbReference type="Ensembl" id="ENSAMXT00005003905.1">
    <property type="protein sequence ID" value="ENSAMXP00005003403.1"/>
    <property type="gene ID" value="ENSAMXG00005002150.1"/>
</dbReference>
<dbReference type="Pfam" id="PF00050">
    <property type="entry name" value="Kazal_1"/>
    <property type="match status" value="1"/>
</dbReference>
<reference evidence="2" key="1">
    <citation type="submission" date="2025-08" db="UniProtKB">
        <authorList>
            <consortium name="Ensembl"/>
        </authorList>
    </citation>
    <scope>IDENTIFICATION</scope>
</reference>
<dbReference type="PROSITE" id="PS51465">
    <property type="entry name" value="KAZAL_2"/>
    <property type="match status" value="1"/>
</dbReference>